<dbReference type="eggNOG" id="KOG3382">
    <property type="taxonomic scope" value="Eukaryota"/>
</dbReference>
<keyword evidence="2" id="KW-0999">Mitochondrion inner membrane</keyword>
<name>A0A1Y5I7U2_OSTTA</name>
<dbReference type="GO" id="GO:0045271">
    <property type="term" value="C:respiratory chain complex I"/>
    <property type="evidence" value="ECO:0007669"/>
    <property type="project" value="InterPro"/>
</dbReference>
<feature type="region of interest" description="Disordered" evidence="3">
    <location>
        <begin position="77"/>
        <end position="123"/>
    </location>
</feature>
<comment type="function">
    <text evidence="2">Accessory subunit of the mitochondrial membrane respiratory chain NADH dehydrogenase (Complex I), that is believed not to be involved in catalysis. Complex I functions in the transfer of electrons from NADH to the respiratory chain. The immediate electron acceptor for the enzyme is believed to be ubiquinone.</text>
</comment>
<organism evidence="4">
    <name type="scientific">Ostreococcus tauri</name>
    <name type="common">Marine green alga</name>
    <dbReference type="NCBI Taxonomy" id="70448"/>
    <lineage>
        <taxon>Eukaryota</taxon>
        <taxon>Viridiplantae</taxon>
        <taxon>Chlorophyta</taxon>
        <taxon>Mamiellophyceae</taxon>
        <taxon>Mamiellales</taxon>
        <taxon>Bathycoccaceae</taxon>
        <taxon>Ostreococcus</taxon>
    </lineage>
</organism>
<keyword evidence="4" id="KW-0830">Ubiquinone</keyword>
<keyword evidence="2" id="KW-0472">Membrane</keyword>
<dbReference type="Pfam" id="PF05071">
    <property type="entry name" value="NDUFA12"/>
    <property type="match status" value="1"/>
</dbReference>
<keyword evidence="2" id="KW-0813">Transport</keyword>
<dbReference type="EMBL" id="KZ155787">
    <property type="protein sequence ID" value="OUS45628.1"/>
    <property type="molecule type" value="Genomic_DNA"/>
</dbReference>
<feature type="compositionally biased region" description="Basic and acidic residues" evidence="3">
    <location>
        <begin position="105"/>
        <end position="116"/>
    </location>
</feature>
<comment type="similarity">
    <text evidence="1 2">Belongs to the complex I NDUFA12 subunit family.</text>
</comment>
<keyword evidence="2" id="KW-0496">Mitochondrion</keyword>
<keyword evidence="2" id="KW-0249">Electron transport</keyword>
<sequence length="123" mass="14130">MTKILDGSVFHLERRRGVLVGTDVHGNAYYEDVEAQQGRSRWVAYANPNDYSPANVPREWHGWLHYVNDEPGLPNAMEPMYEDPAPTFIRGQSDAGTYLPKGHFHRDGGPSRDWKKYQSWTPN</sequence>
<proteinExistence type="inferred from homology"/>
<dbReference type="PANTHER" id="PTHR12910:SF2">
    <property type="entry name" value="NADH DEHYDROGENASE [UBIQUINONE] 1 ALPHA SUBCOMPLEX SUBUNIT 12"/>
    <property type="match status" value="1"/>
</dbReference>
<dbReference type="Proteomes" id="UP000195557">
    <property type="component" value="Unassembled WGS sequence"/>
</dbReference>
<reference evidence="4" key="1">
    <citation type="submission" date="2017-04" db="EMBL/GenBank/DDBJ databases">
        <title>Population genomics of picophytoplankton unveils novel chromosome hypervariability.</title>
        <authorList>
            <consortium name="DOE Joint Genome Institute"/>
            <person name="Blanc-Mathieu R."/>
            <person name="Krasovec M."/>
            <person name="Hebrard M."/>
            <person name="Yau S."/>
            <person name="Desgranges E."/>
            <person name="Martin J."/>
            <person name="Schackwitz W."/>
            <person name="Kuo A."/>
            <person name="Salin G."/>
            <person name="Donnadieu C."/>
            <person name="Desdevises Y."/>
            <person name="Sanchez-Ferandin S."/>
            <person name="Moreau H."/>
            <person name="Rivals E."/>
            <person name="Grigoriev I.V."/>
            <person name="Grimsley N."/>
            <person name="Eyre-Walker A."/>
            <person name="Piganeau G."/>
        </authorList>
    </citation>
    <scope>NUCLEOTIDE SEQUENCE [LARGE SCALE GENOMIC DNA]</scope>
    <source>
        <strain evidence="4">RCC 1115</strain>
    </source>
</reference>
<dbReference type="PANTHER" id="PTHR12910">
    <property type="entry name" value="NADH-UBIQUINONE OXIDOREDUCTASE SUBUNIT B17.2"/>
    <property type="match status" value="1"/>
</dbReference>
<protein>
    <recommendedName>
        <fullName evidence="2">NADH dehydrogenase [ubiquinone] 1 alpha subcomplex subunit 12</fullName>
    </recommendedName>
</protein>
<keyword evidence="2" id="KW-0679">Respiratory chain</keyword>
<dbReference type="GO" id="GO:0005743">
    <property type="term" value="C:mitochondrial inner membrane"/>
    <property type="evidence" value="ECO:0007669"/>
    <property type="project" value="UniProtKB-SubCell"/>
</dbReference>
<evidence type="ECO:0000256" key="3">
    <source>
        <dbReference type="SAM" id="MobiDB-lite"/>
    </source>
</evidence>
<comment type="subcellular location">
    <subcellularLocation>
        <location evidence="2">Mitochondrion inner membrane</location>
        <topology evidence="2">Peripheral membrane protein</topology>
        <orientation evidence="2">Matrix side</orientation>
    </subcellularLocation>
</comment>
<accession>A0A1Y5I7U2</accession>
<gene>
    <name evidence="4" type="ORF">BE221DRAFT_208173</name>
</gene>
<evidence type="ECO:0000256" key="1">
    <source>
        <dbReference type="ARBA" id="ARBA00007355"/>
    </source>
</evidence>
<dbReference type="InterPro" id="IPR007763">
    <property type="entry name" value="NDUFA12"/>
</dbReference>
<dbReference type="AlphaFoldDB" id="A0A1Y5I7U2"/>
<evidence type="ECO:0000256" key="2">
    <source>
        <dbReference type="RuleBase" id="RU363103"/>
    </source>
</evidence>
<dbReference type="GO" id="GO:0006979">
    <property type="term" value="P:response to oxidative stress"/>
    <property type="evidence" value="ECO:0007669"/>
    <property type="project" value="TreeGrafter"/>
</dbReference>
<evidence type="ECO:0000313" key="4">
    <source>
        <dbReference type="EMBL" id="OUS45628.1"/>
    </source>
</evidence>